<dbReference type="SUPFAM" id="SSF46689">
    <property type="entry name" value="Homeodomain-like"/>
    <property type="match status" value="1"/>
</dbReference>
<keyword evidence="3" id="KW-0804">Transcription</keyword>
<dbReference type="EMBL" id="BMHY01000001">
    <property type="protein sequence ID" value="GGG58015.1"/>
    <property type="molecule type" value="Genomic_DNA"/>
</dbReference>
<evidence type="ECO:0000313" key="6">
    <source>
        <dbReference type="EMBL" id="GGG58015.1"/>
    </source>
</evidence>
<protein>
    <recommendedName>
        <fullName evidence="5">HTH araC/xylS-type domain-containing protein</fullName>
    </recommendedName>
</protein>
<feature type="transmembrane region" description="Helical" evidence="4">
    <location>
        <begin position="12"/>
        <end position="33"/>
    </location>
</feature>
<gene>
    <name evidence="6" type="ORF">GCM10010918_08860</name>
</gene>
<dbReference type="InterPro" id="IPR041522">
    <property type="entry name" value="CdaR_GGDEF"/>
</dbReference>
<accession>A0A917GUZ0</accession>
<evidence type="ECO:0000313" key="7">
    <source>
        <dbReference type="Proteomes" id="UP000600247"/>
    </source>
</evidence>
<dbReference type="InterPro" id="IPR018060">
    <property type="entry name" value="HTH_AraC"/>
</dbReference>
<proteinExistence type="predicted"/>
<keyword evidence="2" id="KW-0238">DNA-binding</keyword>
<dbReference type="Gene3D" id="1.10.10.60">
    <property type="entry name" value="Homeodomain-like"/>
    <property type="match status" value="2"/>
</dbReference>
<keyword evidence="1" id="KW-0805">Transcription regulation</keyword>
<dbReference type="PROSITE" id="PS00041">
    <property type="entry name" value="HTH_ARAC_FAMILY_1"/>
    <property type="match status" value="1"/>
</dbReference>
<reference evidence="6 7" key="1">
    <citation type="journal article" date="2014" name="Int. J. Syst. Evol. Microbiol.">
        <title>Complete genome sequence of Corynebacterium casei LMG S-19264T (=DSM 44701T), isolated from a smear-ripened cheese.</title>
        <authorList>
            <consortium name="US DOE Joint Genome Institute (JGI-PGF)"/>
            <person name="Walter F."/>
            <person name="Albersmeier A."/>
            <person name="Kalinowski J."/>
            <person name="Ruckert C."/>
        </authorList>
    </citation>
    <scope>NUCLEOTIDE SEQUENCE [LARGE SCALE GENOMIC DNA]</scope>
    <source>
        <strain evidence="6 7">CGMCC 1.15286</strain>
    </source>
</reference>
<dbReference type="InterPro" id="IPR020449">
    <property type="entry name" value="Tscrpt_reg_AraC-type_HTH"/>
</dbReference>
<dbReference type="SMART" id="SM00342">
    <property type="entry name" value="HTH_ARAC"/>
    <property type="match status" value="1"/>
</dbReference>
<dbReference type="GO" id="GO:0043565">
    <property type="term" value="F:sequence-specific DNA binding"/>
    <property type="evidence" value="ECO:0007669"/>
    <property type="project" value="InterPro"/>
</dbReference>
<dbReference type="Pfam" id="PF17853">
    <property type="entry name" value="GGDEF_2"/>
    <property type="match status" value="1"/>
</dbReference>
<dbReference type="Pfam" id="PF12833">
    <property type="entry name" value="HTH_18"/>
    <property type="match status" value="1"/>
</dbReference>
<dbReference type="AlphaFoldDB" id="A0A917GUZ0"/>
<sequence>MNQVINKHVWFIRLLVPYMLFLFLALTLGWLIYNNTLDLLDNEARRNNLHMLEQVKTTLDGRFTEIDTIVKKAANDPKLLRFQQVKEPFEGTNTYKLLATQKDLYNFSIFNKFIVNYMIYYRNSDIVISPSQLYQADQFYKQVLNYDDMSYEQWHQLFFEGENSKRFLPAADALYLHKSKSIITYSYPLGLIPSLSQGSIVVLIDNNEILKLLSGLDIKDGGWAYIADDKGNIISSTGEYNKLDLSMFSQNKGFITESQQTGQKMITYVHSSANGWYYVLAQSPHVVLEKVNYVKRITFGFTLAFLVIGVVVAYFFTSRNSRKVSHVLNNNQALQEEIEKQAPLLRATFFERLLKGELVSGHEMEAMLKRQHLSAQISSSAVVIVQFSPANHYEEGDQLKELDRQRVIIKETLRANNQFPIHYHDVAEDKIALLFLETDIDSDACKQKIRFVAKELTDAMLQQFQITLNIAAGGVYESLLDLSRSYGEAKHALHFSLRLQQQGIVWFSELPQQSDVHYYPGELETRLMNHAKNGDVDEVNLLLNDIYERNFVQRNLSPSIQRLLIYDMASSLLKLNDQLSLENETDILSLLGKADNSDDLAAVFRFSQRLYGDICEWMLERKMRSNVKLLENILHYLHTMYRNADLNLDTVADQAGISKVYLSQLFKEKTGSNFSDYLESLRMEQSRKLLSDTTLSVNEIAVQTGYNSTNSFCRAFKRINGISPTAYRNFTL</sequence>
<organism evidence="6 7">
    <name type="scientific">Paenibacillus radicis</name>
    <name type="common">ex Gao et al. 2016</name>
    <dbReference type="NCBI Taxonomy" id="1737354"/>
    <lineage>
        <taxon>Bacteria</taxon>
        <taxon>Bacillati</taxon>
        <taxon>Bacillota</taxon>
        <taxon>Bacilli</taxon>
        <taxon>Bacillales</taxon>
        <taxon>Paenibacillaceae</taxon>
        <taxon>Paenibacillus</taxon>
    </lineage>
</organism>
<dbReference type="PROSITE" id="PS01124">
    <property type="entry name" value="HTH_ARAC_FAMILY_2"/>
    <property type="match status" value="1"/>
</dbReference>
<dbReference type="Proteomes" id="UP000600247">
    <property type="component" value="Unassembled WGS sequence"/>
</dbReference>
<feature type="transmembrane region" description="Helical" evidence="4">
    <location>
        <begin position="297"/>
        <end position="316"/>
    </location>
</feature>
<keyword evidence="7" id="KW-1185">Reference proteome</keyword>
<dbReference type="PRINTS" id="PR00032">
    <property type="entry name" value="HTHARAC"/>
</dbReference>
<dbReference type="Gene3D" id="3.30.450.20">
    <property type="entry name" value="PAS domain"/>
    <property type="match status" value="1"/>
</dbReference>
<keyword evidence="4" id="KW-0812">Transmembrane</keyword>
<comment type="caution">
    <text evidence="6">The sequence shown here is derived from an EMBL/GenBank/DDBJ whole genome shotgun (WGS) entry which is preliminary data.</text>
</comment>
<evidence type="ECO:0000256" key="2">
    <source>
        <dbReference type="ARBA" id="ARBA00023125"/>
    </source>
</evidence>
<evidence type="ECO:0000256" key="4">
    <source>
        <dbReference type="SAM" id="Phobius"/>
    </source>
</evidence>
<evidence type="ECO:0000259" key="5">
    <source>
        <dbReference type="PROSITE" id="PS01124"/>
    </source>
</evidence>
<evidence type="ECO:0000256" key="3">
    <source>
        <dbReference type="ARBA" id="ARBA00023163"/>
    </source>
</evidence>
<dbReference type="PANTHER" id="PTHR43280">
    <property type="entry name" value="ARAC-FAMILY TRANSCRIPTIONAL REGULATOR"/>
    <property type="match status" value="1"/>
</dbReference>
<evidence type="ECO:0000256" key="1">
    <source>
        <dbReference type="ARBA" id="ARBA00023015"/>
    </source>
</evidence>
<dbReference type="PANTHER" id="PTHR43280:SF10">
    <property type="entry name" value="REGULATORY PROTEIN POCR"/>
    <property type="match status" value="1"/>
</dbReference>
<keyword evidence="4" id="KW-0472">Membrane</keyword>
<dbReference type="RefSeq" id="WP_188887680.1">
    <property type="nucleotide sequence ID" value="NZ_BMHY01000001.1"/>
</dbReference>
<keyword evidence="4" id="KW-1133">Transmembrane helix</keyword>
<dbReference type="GO" id="GO:0003700">
    <property type="term" value="F:DNA-binding transcription factor activity"/>
    <property type="evidence" value="ECO:0007669"/>
    <property type="project" value="InterPro"/>
</dbReference>
<dbReference type="InterPro" id="IPR009057">
    <property type="entry name" value="Homeodomain-like_sf"/>
</dbReference>
<dbReference type="InterPro" id="IPR018062">
    <property type="entry name" value="HTH_AraC-typ_CS"/>
</dbReference>
<feature type="domain" description="HTH araC/xylS-type" evidence="5">
    <location>
        <begin position="631"/>
        <end position="730"/>
    </location>
</feature>
<name>A0A917GUZ0_9BACL</name>